<keyword evidence="4" id="KW-1185">Reference proteome</keyword>
<keyword evidence="2" id="KW-0732">Signal</keyword>
<evidence type="ECO:0000256" key="2">
    <source>
        <dbReference type="SAM" id="SignalP"/>
    </source>
</evidence>
<keyword evidence="1" id="KW-0812">Transmembrane</keyword>
<feature type="chain" id="PRO_5035146718" evidence="2">
    <location>
        <begin position="19"/>
        <end position="167"/>
    </location>
</feature>
<dbReference type="AlphaFoldDB" id="A0A8J8JR14"/>
<gene>
    <name evidence="3" type="ORF">GD597_07855</name>
</gene>
<evidence type="ECO:0000313" key="4">
    <source>
        <dbReference type="Proteomes" id="UP000598971"/>
    </source>
</evidence>
<comment type="caution">
    <text evidence="3">The sequence shown here is derived from an EMBL/GenBank/DDBJ whole genome shotgun (WGS) entry which is preliminary data.</text>
</comment>
<dbReference type="EMBL" id="WHPF01000005">
    <property type="protein sequence ID" value="NNV55367.1"/>
    <property type="molecule type" value="Genomic_DNA"/>
</dbReference>
<evidence type="ECO:0000313" key="3">
    <source>
        <dbReference type="EMBL" id="NNV55367.1"/>
    </source>
</evidence>
<dbReference type="RefSeq" id="WP_171607293.1">
    <property type="nucleotide sequence ID" value="NZ_WHPF01000005.1"/>
</dbReference>
<feature type="signal peptide" evidence="2">
    <location>
        <begin position="1"/>
        <end position="18"/>
    </location>
</feature>
<feature type="transmembrane region" description="Helical" evidence="1">
    <location>
        <begin position="117"/>
        <end position="139"/>
    </location>
</feature>
<protein>
    <submittedName>
        <fullName evidence="3">Uncharacterized protein</fullName>
    </submittedName>
</protein>
<name>A0A8J8JR14_9BACT</name>
<reference evidence="3" key="1">
    <citation type="submission" date="2019-10" db="EMBL/GenBank/DDBJ databases">
        <title>Draft genome sequence of Panacibacter sp. KCS-6.</title>
        <authorList>
            <person name="Yim K.J."/>
        </authorList>
    </citation>
    <scope>NUCLEOTIDE SEQUENCE</scope>
    <source>
        <strain evidence="3">KCS-6</strain>
    </source>
</reference>
<sequence>MKQFLLLFFLALAFNAQANHKDTVAPKKNRIFLRLYDANGKKIADGKFVASTDSTLQLVKNRKNNTIPIMVINAIKPKHGGGYSILVGVASGMAVGTVALVIGGVGQAKAPDGQSEIALDMGIVSVIAPIVGGIGGSVAEIFRNANNTYFIHGNTAEWQVLKKQLAL</sequence>
<organism evidence="3 4">
    <name type="scientific">Limnovirga soli</name>
    <dbReference type="NCBI Taxonomy" id="2656915"/>
    <lineage>
        <taxon>Bacteria</taxon>
        <taxon>Pseudomonadati</taxon>
        <taxon>Bacteroidota</taxon>
        <taxon>Chitinophagia</taxon>
        <taxon>Chitinophagales</taxon>
        <taxon>Chitinophagaceae</taxon>
        <taxon>Limnovirga</taxon>
    </lineage>
</organism>
<accession>A0A8J8JR14</accession>
<evidence type="ECO:0000256" key="1">
    <source>
        <dbReference type="SAM" id="Phobius"/>
    </source>
</evidence>
<keyword evidence="1" id="KW-0472">Membrane</keyword>
<keyword evidence="1" id="KW-1133">Transmembrane helix</keyword>
<feature type="transmembrane region" description="Helical" evidence="1">
    <location>
        <begin position="83"/>
        <end position="105"/>
    </location>
</feature>
<dbReference type="Proteomes" id="UP000598971">
    <property type="component" value="Unassembled WGS sequence"/>
</dbReference>
<proteinExistence type="predicted"/>